<dbReference type="KEGG" id="kco:BWI95_22415"/>
<keyword evidence="1" id="KW-0614">Plasmid</keyword>
<gene>
    <name evidence="1" type="ORF">BWI95_22415</name>
</gene>
<sequence length="95" mass="10844">MRTRNVNGKTAGGETAGRCDQNMQEDIALQAKALIARYRRLQDGVTVFTARASSRGDVQVEIRQFGRLVWHAWSFEPAFLATLENRLRDVQRNHD</sequence>
<name>A0A831EFT6_9ENTR</name>
<evidence type="ECO:0008006" key="3">
    <source>
        <dbReference type="Google" id="ProtNLM"/>
    </source>
</evidence>
<keyword evidence="2" id="KW-1185">Reference proteome</keyword>
<proteinExistence type="predicted"/>
<dbReference type="Proteomes" id="UP000187148">
    <property type="component" value="Plasmid p888-76-1"/>
</dbReference>
<reference evidence="1 2" key="1">
    <citation type="submission" date="2017-01" db="EMBL/GenBank/DDBJ databases">
        <authorList>
            <person name="Cao J.-M."/>
        </authorList>
    </citation>
    <scope>NUCLEOTIDE SEQUENCE [LARGE SCALE GENOMIC DNA]</scope>
    <source>
        <strain evidence="1 2">888-76</strain>
        <plasmid evidence="1 2">p888-76-1</plasmid>
    </source>
</reference>
<dbReference type="EMBL" id="CP019446">
    <property type="protein sequence ID" value="APZ07803.1"/>
    <property type="molecule type" value="Genomic_DNA"/>
</dbReference>
<evidence type="ECO:0000313" key="2">
    <source>
        <dbReference type="Proteomes" id="UP000187148"/>
    </source>
</evidence>
<dbReference type="AlphaFoldDB" id="A0A831EFT6"/>
<geneLocation type="plasmid" evidence="1 2">
    <name>p888-76-1</name>
</geneLocation>
<protein>
    <recommendedName>
        <fullName evidence="3">DUF905 domain-containing protein</fullName>
    </recommendedName>
</protein>
<organism evidence="1 2">
    <name type="scientific">Kosakonia cowanii JCM 10956 = DSM 18146</name>
    <dbReference type="NCBI Taxonomy" id="1300165"/>
    <lineage>
        <taxon>Bacteria</taxon>
        <taxon>Pseudomonadati</taxon>
        <taxon>Pseudomonadota</taxon>
        <taxon>Gammaproteobacteria</taxon>
        <taxon>Enterobacterales</taxon>
        <taxon>Enterobacteriaceae</taxon>
        <taxon>Kosakonia</taxon>
    </lineage>
</organism>
<accession>A0A831EFT6</accession>
<evidence type="ECO:0000313" key="1">
    <source>
        <dbReference type="EMBL" id="APZ07803.1"/>
    </source>
</evidence>
<dbReference type="RefSeq" id="WP_076770390.1">
    <property type="nucleotide sequence ID" value="NZ_CP019446.1"/>
</dbReference>